<proteinExistence type="inferred from homology"/>
<reference evidence="8 9" key="1">
    <citation type="journal article" date="2015" name="Genome Biol. Evol.">
        <title>Phylogenomic analyses indicate that early fungi evolved digesting cell walls of algal ancestors of land plants.</title>
        <authorList>
            <person name="Chang Y."/>
            <person name="Wang S."/>
            <person name="Sekimoto S."/>
            <person name="Aerts A.L."/>
            <person name="Choi C."/>
            <person name="Clum A."/>
            <person name="LaButti K.M."/>
            <person name="Lindquist E.A."/>
            <person name="Yee Ngan C."/>
            <person name="Ohm R.A."/>
            <person name="Salamov A.A."/>
            <person name="Grigoriev I.V."/>
            <person name="Spatafora J.W."/>
            <person name="Berbee M.L."/>
        </authorList>
    </citation>
    <scope>NUCLEOTIDE SEQUENCE [LARGE SCALE GENOMIC DNA]</scope>
    <source>
        <strain evidence="8 9">JEL478</strain>
    </source>
</reference>
<dbReference type="InterPro" id="IPR001547">
    <property type="entry name" value="Glyco_hydro_5"/>
</dbReference>
<dbReference type="EMBL" id="KQ965929">
    <property type="protein sequence ID" value="KXS08890.1"/>
    <property type="molecule type" value="Genomic_DNA"/>
</dbReference>
<protein>
    <recommendedName>
        <fullName evidence="3">cellulase</fullName>
        <ecNumber evidence="3">3.2.1.4</ecNumber>
    </recommendedName>
</protein>
<keyword evidence="4 6" id="KW-0378">Hydrolase</keyword>
<organism evidence="8 9">
    <name type="scientific">Gonapodya prolifera (strain JEL478)</name>
    <name type="common">Monoblepharis prolifera</name>
    <dbReference type="NCBI Taxonomy" id="1344416"/>
    <lineage>
        <taxon>Eukaryota</taxon>
        <taxon>Fungi</taxon>
        <taxon>Fungi incertae sedis</taxon>
        <taxon>Chytridiomycota</taxon>
        <taxon>Chytridiomycota incertae sedis</taxon>
        <taxon>Monoblepharidomycetes</taxon>
        <taxon>Monoblepharidales</taxon>
        <taxon>Gonapodyaceae</taxon>
        <taxon>Gonapodya</taxon>
    </lineage>
</organism>
<keyword evidence="5 6" id="KW-0326">Glycosidase</keyword>
<dbReference type="Gene3D" id="3.20.20.80">
    <property type="entry name" value="Glycosidases"/>
    <property type="match status" value="2"/>
</dbReference>
<evidence type="ECO:0000256" key="2">
    <source>
        <dbReference type="ARBA" id="ARBA00005641"/>
    </source>
</evidence>
<sequence>MHCTSREWGYWGANPVDPSASLINDIKSVLGCNVIRIGMKWETLQPSLGGTLNSSELNSVITNIKNIVNAGMSCIVDLHAWGGRQSSSNVTWAADTHLGKEIDGKYLSDFWGKLHKELKNIPNLQYDLMNEPMILDNNKVSSSFKGIIHYEDVSFDLGSVANNLQPFFSLNDPLNKTVLHFHCYNAWSEVGSWALPQVNNALKSRGKKYFLGEFGFSDAENTRSYISYMANNKDVCLGFTYFCGPNTNFSRTDSSVGDIEPYPGFPSHYCQWIISDDGTQLKWDRGEKFHYYVEWLQYLIVNFFQPWGIVVNGKIKWQGARKFDKGWLISDSNQVCTERRTGKGSTKWSYPYSEFSFAEVNKVVKKGSDTTNKV</sequence>
<gene>
    <name evidence="8" type="ORF">M427DRAFT_50228</name>
</gene>
<evidence type="ECO:0000313" key="9">
    <source>
        <dbReference type="Proteomes" id="UP000070544"/>
    </source>
</evidence>
<accession>A0A138ZWJ1</accession>
<feature type="domain" description="Glycoside hydrolase family 5" evidence="7">
    <location>
        <begin position="11"/>
        <end position="240"/>
    </location>
</feature>
<dbReference type="GO" id="GO:0008810">
    <property type="term" value="F:cellulase activity"/>
    <property type="evidence" value="ECO:0007669"/>
    <property type="project" value="UniProtKB-EC"/>
</dbReference>
<dbReference type="GO" id="GO:0009251">
    <property type="term" value="P:glucan catabolic process"/>
    <property type="evidence" value="ECO:0007669"/>
    <property type="project" value="TreeGrafter"/>
</dbReference>
<evidence type="ECO:0000256" key="5">
    <source>
        <dbReference type="ARBA" id="ARBA00023295"/>
    </source>
</evidence>
<comment type="similarity">
    <text evidence="2 6">Belongs to the glycosyl hydrolase 5 (cellulase A) family.</text>
</comment>
<dbReference type="OrthoDB" id="2214470at2759"/>
<dbReference type="AlphaFoldDB" id="A0A138ZWJ1"/>
<dbReference type="InterPro" id="IPR017853">
    <property type="entry name" value="GH"/>
</dbReference>
<evidence type="ECO:0000259" key="7">
    <source>
        <dbReference type="Pfam" id="PF00150"/>
    </source>
</evidence>
<dbReference type="Proteomes" id="UP000070544">
    <property type="component" value="Unassembled WGS sequence"/>
</dbReference>
<evidence type="ECO:0000256" key="6">
    <source>
        <dbReference type="RuleBase" id="RU361153"/>
    </source>
</evidence>
<evidence type="ECO:0000313" key="8">
    <source>
        <dbReference type="EMBL" id="KXS08890.1"/>
    </source>
</evidence>
<dbReference type="PANTHER" id="PTHR34142">
    <property type="entry name" value="ENDO-BETA-1,4-GLUCANASE A"/>
    <property type="match status" value="1"/>
</dbReference>
<dbReference type="PANTHER" id="PTHR34142:SF1">
    <property type="entry name" value="GLYCOSIDE HYDROLASE FAMILY 5 DOMAIN-CONTAINING PROTEIN"/>
    <property type="match status" value="1"/>
</dbReference>
<comment type="catalytic activity">
    <reaction evidence="1">
        <text>Endohydrolysis of (1-&gt;4)-beta-D-glucosidic linkages in cellulose, lichenin and cereal beta-D-glucans.</text>
        <dbReference type="EC" id="3.2.1.4"/>
    </reaction>
</comment>
<evidence type="ECO:0000256" key="1">
    <source>
        <dbReference type="ARBA" id="ARBA00000966"/>
    </source>
</evidence>
<dbReference type="SUPFAM" id="SSF51445">
    <property type="entry name" value="(Trans)glycosidases"/>
    <property type="match status" value="1"/>
</dbReference>
<evidence type="ECO:0000256" key="4">
    <source>
        <dbReference type="ARBA" id="ARBA00022801"/>
    </source>
</evidence>
<keyword evidence="9" id="KW-1185">Reference proteome</keyword>
<dbReference type="Pfam" id="PF00150">
    <property type="entry name" value="Cellulase"/>
    <property type="match status" value="1"/>
</dbReference>
<dbReference type="STRING" id="1344416.A0A138ZWJ1"/>
<dbReference type="EC" id="3.2.1.4" evidence="3"/>
<name>A0A138ZWJ1_GONPJ</name>
<evidence type="ECO:0000256" key="3">
    <source>
        <dbReference type="ARBA" id="ARBA00012601"/>
    </source>
</evidence>